<dbReference type="Pfam" id="PF04453">
    <property type="entry name" value="LptD"/>
    <property type="match status" value="2"/>
</dbReference>
<dbReference type="Proteomes" id="UP000183900">
    <property type="component" value="Unassembled WGS sequence"/>
</dbReference>
<feature type="domain" description="LptD C-terminal" evidence="2">
    <location>
        <begin position="704"/>
        <end position="774"/>
    </location>
</feature>
<dbReference type="Gene3D" id="2.60.450.10">
    <property type="entry name" value="Lipopolysaccharide (LPS) transport protein A like domain"/>
    <property type="match status" value="1"/>
</dbReference>
<feature type="domain" description="LptD C-terminal" evidence="2">
    <location>
        <begin position="320"/>
        <end position="702"/>
    </location>
</feature>
<dbReference type="AlphaFoldDB" id="A0A0K6HY70"/>
<comment type="function">
    <text evidence="1">Involved in the assembly of lipopolysaccharide (LPS) at the surface of the outer membrane.</text>
</comment>
<accession>A0A0K6HY70</accession>
<dbReference type="GO" id="GO:0043165">
    <property type="term" value="P:Gram-negative-bacterium-type cell outer membrane assembly"/>
    <property type="evidence" value="ECO:0007669"/>
    <property type="project" value="UniProtKB-UniRule"/>
</dbReference>
<name>A0A0K6HY70_9HYPH</name>
<dbReference type="PANTHER" id="PTHR30189:SF1">
    <property type="entry name" value="LPS-ASSEMBLY PROTEIN LPTD"/>
    <property type="match status" value="1"/>
</dbReference>
<dbReference type="HAMAP" id="MF_01411">
    <property type="entry name" value="LPS_assembly_LptD"/>
    <property type="match status" value="1"/>
</dbReference>
<keyword evidence="4" id="KW-1185">Reference proteome</keyword>
<dbReference type="EMBL" id="CYHE01000004">
    <property type="protein sequence ID" value="CUA95776.1"/>
    <property type="molecule type" value="Genomic_DNA"/>
</dbReference>
<protein>
    <recommendedName>
        <fullName evidence="1">LPS-assembly protein LptD</fullName>
    </recommendedName>
</protein>
<keyword evidence="1" id="KW-0998">Cell outer membrane</keyword>
<proteinExistence type="inferred from homology"/>
<evidence type="ECO:0000259" key="2">
    <source>
        <dbReference type="Pfam" id="PF04453"/>
    </source>
</evidence>
<evidence type="ECO:0000313" key="4">
    <source>
        <dbReference type="Proteomes" id="UP000183900"/>
    </source>
</evidence>
<evidence type="ECO:0000313" key="3">
    <source>
        <dbReference type="EMBL" id="CUA95776.1"/>
    </source>
</evidence>
<organism evidence="3 4">
    <name type="scientific">Pannonibacter indicus</name>
    <dbReference type="NCBI Taxonomy" id="466044"/>
    <lineage>
        <taxon>Bacteria</taxon>
        <taxon>Pseudomonadati</taxon>
        <taxon>Pseudomonadota</taxon>
        <taxon>Alphaproteobacteria</taxon>
        <taxon>Hyphomicrobiales</taxon>
        <taxon>Stappiaceae</taxon>
        <taxon>Pannonibacter</taxon>
    </lineage>
</organism>
<dbReference type="InterPro" id="IPR050218">
    <property type="entry name" value="LptD"/>
</dbReference>
<dbReference type="InterPro" id="IPR020889">
    <property type="entry name" value="LipoPS_assembly_LptD"/>
</dbReference>
<comment type="caution">
    <text evidence="1">Lacks conserved residue(s) required for the propagation of feature annotation.</text>
</comment>
<gene>
    <name evidence="1" type="primary">lptD</name>
    <name evidence="3" type="ORF">Ga0061067_104152</name>
</gene>
<dbReference type="InterPro" id="IPR007543">
    <property type="entry name" value="LptD_C"/>
</dbReference>
<keyword evidence="1" id="KW-0472">Membrane</keyword>
<reference evidence="4" key="1">
    <citation type="submission" date="2015-08" db="EMBL/GenBank/DDBJ databases">
        <authorList>
            <person name="Varghese N."/>
        </authorList>
    </citation>
    <scope>NUCLEOTIDE SEQUENCE [LARGE SCALE GENOMIC DNA]</scope>
    <source>
        <strain evidence="4">DSM 23407</strain>
    </source>
</reference>
<dbReference type="RefSeq" id="WP_055455429.1">
    <property type="nucleotide sequence ID" value="NZ_CYHE01000004.1"/>
</dbReference>
<dbReference type="OrthoDB" id="9760225at2"/>
<comment type="subcellular location">
    <subcellularLocation>
        <location evidence="1">Cell outer membrane</location>
    </subcellularLocation>
</comment>
<keyword evidence="1" id="KW-0732">Signal</keyword>
<sequence>MANKMRLKPGLLDSGACAPVRGLFIRGLGTVIACSLITAPWAAPVVLAQSPASASVSANVNPNAEMLLEADDLTYDYDRDKILARGKVQIFYDGYTLEADEVIFDRGSGRMFAKGNVKMAEPDGNIVTTQEMELTDNLAEGFARSLQVDSPQRTRFIAESANREGGNVTTFNNGLYTVYTRQPVEKPPLWRLRAQKIVHNQEEKVIRFEDTQLEFFGTPIAYVPYLSMPDPSVKRKSGFLTPSGSVSSNLGYGLTVPYYWALDPHYDLTVSATGFTKQGALGTAVWRQELEAGKYLISGALISQQDPSAFTTSSGNRRWRGALHTEGNYVLFDSWSLGWNLTYKSDRAFLSDYSRAELGSTSDVSQVSISRYKDRNAASIYAYAFSISQEDYNTTANAPIGQFAKVGSKLQDKQPFVFPVADVNYVFDQPIAGGELSFDSNFTSLTRAETDAYSVNGVNRYRGVDGTFSRWSVNTQWRRTLIDPIGQMFTPFAYVRGDLFFLGSQDKNVTSLTDEAFVGRVLPAVGMEYRYPFIASFNGGNQIFEPIAQIIVRPDEQRIGELPNEDAQSLVFDTTTLFEYDKFSGYDRAEGGTRANLGFSYKLQLDSGEYLSTLFGRSFHLSGRNSFAKADLFGSSLDSGLDTRQSDYVAGFALDTRRGVTLGSQARFDSDDLSLRRLQMQATGSYGPVVSTLAYAFLDKQPNLGIDKKREEILASSSLRIAENWRLFGGVRYDLKNENIVQDSGGLGYDDEGFSMSLSYQQDRSRNNGETVNRTFFFRFGLRTIGDTQVSSSGGL</sequence>
<dbReference type="GO" id="GO:1990351">
    <property type="term" value="C:transporter complex"/>
    <property type="evidence" value="ECO:0007669"/>
    <property type="project" value="TreeGrafter"/>
</dbReference>
<dbReference type="PANTHER" id="PTHR30189">
    <property type="entry name" value="LPS-ASSEMBLY PROTEIN"/>
    <property type="match status" value="1"/>
</dbReference>
<dbReference type="GO" id="GO:0015920">
    <property type="term" value="P:lipopolysaccharide transport"/>
    <property type="evidence" value="ECO:0007669"/>
    <property type="project" value="InterPro"/>
</dbReference>
<comment type="subunit">
    <text evidence="1">Component of the lipopolysaccharide transport and assembly complex.</text>
</comment>
<comment type="similarity">
    <text evidence="1">Belongs to the LptD family.</text>
</comment>
<dbReference type="GO" id="GO:0009279">
    <property type="term" value="C:cell outer membrane"/>
    <property type="evidence" value="ECO:0007669"/>
    <property type="project" value="UniProtKB-SubCell"/>
</dbReference>
<evidence type="ECO:0000256" key="1">
    <source>
        <dbReference type="HAMAP-Rule" id="MF_01411"/>
    </source>
</evidence>